<dbReference type="PANTHER" id="PTHR46910">
    <property type="entry name" value="TRANSCRIPTION FACTOR PDR1"/>
    <property type="match status" value="1"/>
</dbReference>
<evidence type="ECO:0000259" key="9">
    <source>
        <dbReference type="SMART" id="SM00906"/>
    </source>
</evidence>
<dbReference type="CDD" id="cd12148">
    <property type="entry name" value="fungal_TF_MHR"/>
    <property type="match status" value="1"/>
</dbReference>
<dbReference type="GO" id="GO:0000981">
    <property type="term" value="F:DNA-binding transcription factor activity, RNA polymerase II-specific"/>
    <property type="evidence" value="ECO:0007669"/>
    <property type="project" value="InterPro"/>
</dbReference>
<dbReference type="Gene3D" id="4.10.240.10">
    <property type="entry name" value="Zn(2)-C6 fungal-type DNA-binding domain"/>
    <property type="match status" value="1"/>
</dbReference>
<dbReference type="OrthoDB" id="39175at2759"/>
<reference evidence="10" key="2">
    <citation type="journal article" date="2023" name="IMA Fungus">
        <title>Comparative genomic study of the Penicillium genus elucidates a diverse pangenome and 15 lateral gene transfer events.</title>
        <authorList>
            <person name="Petersen C."/>
            <person name="Sorensen T."/>
            <person name="Nielsen M.R."/>
            <person name="Sondergaard T.E."/>
            <person name="Sorensen J.L."/>
            <person name="Fitzpatrick D.A."/>
            <person name="Frisvad J.C."/>
            <person name="Nielsen K.L."/>
        </authorList>
    </citation>
    <scope>NUCLEOTIDE SEQUENCE</scope>
    <source>
        <strain evidence="10">IBT 34128</strain>
    </source>
</reference>
<evidence type="ECO:0000256" key="5">
    <source>
        <dbReference type="ARBA" id="ARBA00023163"/>
    </source>
</evidence>
<proteinExistence type="predicted"/>
<evidence type="ECO:0000256" key="1">
    <source>
        <dbReference type="ARBA" id="ARBA00004123"/>
    </source>
</evidence>
<feature type="non-terminal residue" evidence="10">
    <location>
        <position position="1"/>
    </location>
</feature>
<keyword evidence="8" id="KW-0472">Membrane</keyword>
<dbReference type="GO" id="GO:0003677">
    <property type="term" value="F:DNA binding"/>
    <property type="evidence" value="ECO:0007669"/>
    <property type="project" value="UniProtKB-KW"/>
</dbReference>
<keyword evidence="8" id="KW-0812">Transmembrane</keyword>
<evidence type="ECO:0000256" key="8">
    <source>
        <dbReference type="SAM" id="Phobius"/>
    </source>
</evidence>
<dbReference type="RefSeq" id="XP_056516042.1">
    <property type="nucleotide sequence ID" value="XM_056651192.1"/>
</dbReference>
<feature type="region of interest" description="Disordered" evidence="7">
    <location>
        <begin position="46"/>
        <end position="137"/>
    </location>
</feature>
<reference evidence="10" key="1">
    <citation type="submission" date="2022-11" db="EMBL/GenBank/DDBJ databases">
        <authorList>
            <person name="Petersen C."/>
        </authorList>
    </citation>
    <scope>NUCLEOTIDE SEQUENCE</scope>
    <source>
        <strain evidence="10">IBT 34128</strain>
    </source>
</reference>
<accession>A0A9W9G9X2</accession>
<comment type="caution">
    <text evidence="10">The sequence shown here is derived from an EMBL/GenBank/DDBJ whole genome shotgun (WGS) entry which is preliminary data.</text>
</comment>
<evidence type="ECO:0000256" key="3">
    <source>
        <dbReference type="ARBA" id="ARBA00023015"/>
    </source>
</evidence>
<dbReference type="EMBL" id="JAPMSZ010000001">
    <property type="protein sequence ID" value="KAJ5114849.1"/>
    <property type="molecule type" value="Genomic_DNA"/>
</dbReference>
<dbReference type="SMART" id="SM00906">
    <property type="entry name" value="Fungal_trans"/>
    <property type="match status" value="1"/>
</dbReference>
<name>A0A9W9G9X2_9EURO</name>
<keyword evidence="11" id="KW-1185">Reference proteome</keyword>
<keyword evidence="3" id="KW-0805">Transcription regulation</keyword>
<dbReference type="InterPro" id="IPR036864">
    <property type="entry name" value="Zn2-C6_fun-type_DNA-bd_sf"/>
</dbReference>
<feature type="transmembrane region" description="Helical" evidence="8">
    <location>
        <begin position="532"/>
        <end position="557"/>
    </location>
</feature>
<dbReference type="InterPro" id="IPR007219">
    <property type="entry name" value="XnlR_reg_dom"/>
</dbReference>
<keyword evidence="8" id="KW-1133">Transmembrane helix</keyword>
<feature type="domain" description="Xylanolytic transcriptional activator regulatory" evidence="9">
    <location>
        <begin position="326"/>
        <end position="398"/>
    </location>
</feature>
<keyword evidence="2" id="KW-0479">Metal-binding</keyword>
<dbReference type="GO" id="GO:0008270">
    <property type="term" value="F:zinc ion binding"/>
    <property type="evidence" value="ECO:0007669"/>
    <property type="project" value="InterPro"/>
</dbReference>
<keyword evidence="4" id="KW-0238">DNA-binding</keyword>
<dbReference type="GO" id="GO:0005634">
    <property type="term" value="C:nucleus"/>
    <property type="evidence" value="ECO:0007669"/>
    <property type="project" value="UniProtKB-SubCell"/>
</dbReference>
<evidence type="ECO:0000313" key="11">
    <source>
        <dbReference type="Proteomes" id="UP001141434"/>
    </source>
</evidence>
<evidence type="ECO:0000256" key="2">
    <source>
        <dbReference type="ARBA" id="ARBA00022723"/>
    </source>
</evidence>
<dbReference type="GO" id="GO:0006351">
    <property type="term" value="P:DNA-templated transcription"/>
    <property type="evidence" value="ECO:0007669"/>
    <property type="project" value="InterPro"/>
</dbReference>
<dbReference type="GeneID" id="81390360"/>
<dbReference type="PANTHER" id="PTHR46910:SF3">
    <property type="entry name" value="HALOTOLERANCE PROTEIN 9-RELATED"/>
    <property type="match status" value="1"/>
</dbReference>
<evidence type="ECO:0000256" key="7">
    <source>
        <dbReference type="SAM" id="MobiDB-lite"/>
    </source>
</evidence>
<dbReference type="AlphaFoldDB" id="A0A9W9G9X2"/>
<organism evidence="10 11">
    <name type="scientific">Penicillium alfredii</name>
    <dbReference type="NCBI Taxonomy" id="1506179"/>
    <lineage>
        <taxon>Eukaryota</taxon>
        <taxon>Fungi</taxon>
        <taxon>Dikarya</taxon>
        <taxon>Ascomycota</taxon>
        <taxon>Pezizomycotina</taxon>
        <taxon>Eurotiomycetes</taxon>
        <taxon>Eurotiomycetidae</taxon>
        <taxon>Eurotiales</taxon>
        <taxon>Aspergillaceae</taxon>
        <taxon>Penicillium</taxon>
    </lineage>
</organism>
<evidence type="ECO:0000256" key="6">
    <source>
        <dbReference type="ARBA" id="ARBA00023242"/>
    </source>
</evidence>
<evidence type="ECO:0000256" key="4">
    <source>
        <dbReference type="ARBA" id="ARBA00023125"/>
    </source>
</evidence>
<keyword evidence="6" id="KW-0539">Nucleus</keyword>
<dbReference type="InterPro" id="IPR050987">
    <property type="entry name" value="AtrR-like"/>
</dbReference>
<evidence type="ECO:0000313" key="10">
    <source>
        <dbReference type="EMBL" id="KAJ5114849.1"/>
    </source>
</evidence>
<gene>
    <name evidence="10" type="ORF">NUU61_000608</name>
</gene>
<protein>
    <submittedName>
        <fullName evidence="10">Transcriptional regulator family: Fungal Specific TF</fullName>
    </submittedName>
</protein>
<dbReference type="Pfam" id="PF04082">
    <property type="entry name" value="Fungal_trans"/>
    <property type="match status" value="1"/>
</dbReference>
<dbReference type="Proteomes" id="UP001141434">
    <property type="component" value="Unassembled WGS sequence"/>
</dbReference>
<comment type="subcellular location">
    <subcellularLocation>
        <location evidence="1">Nucleus</location>
    </subcellularLocation>
</comment>
<keyword evidence="5" id="KW-0804">Transcription</keyword>
<sequence length="704" mass="79487">VKCDRRDPCMNCVDARVECHRTRQSRLHRPRVSRLDALAERLARLEESTSGENPITSHHLASPVSVSPHARPQGAVGNSANAYPDPTCQKKRKKQYATHFSRETSPGDPPERKQKRSQVIGHSHGEAHSPGSTRHASEAREYIEHELQCNLALSKDRRTALESAQKFVSQLSNPSLHWEETGVAGDLDVEETTPPTLTPELLYMMLPGPDKKTNSQGTISWPDHISDALLERMGLAIIEGSECEQVLQHYRVSVWVKAISCISKVAPLTSSERLRDHFRTLKKQYEAAAMEELNQLPLTAAPSLLLLQSLLSGVRLMQYLGNMSRCWMFTALASRIIVSLNYHNITDPTPRNEVEENIHACVYKCYYFDKTLSLLLLRPPSLPELKVEASQLIHLDPDLPTATMITGVVEFSDLKNTLVNILLDTKELGDVEKANILSDLVARAHTIHSNLQMFRRHQEMKFPNSWAILRREWLSMDFNYYSVLTTIIRARSSVLKSRLVCENCLYAAREALNTLRALQEAFSSPANSVDSYPYFLTWTMLLFPLSPFFVLFCNVIATSNERDFTMIKNITDDLHQFAQANASIGKLYRLFSKFLDLCAPLIKSNQEHAHSDQPLYPFTHHQPPAAVEGRTEAQAGLYTNMFGRGVDEPVPTPSSQITHKINTGAPQPVEGWNDNLVWELFDNQPSLGWAESELWDVMTRLDSA</sequence>